<evidence type="ECO:0000259" key="1">
    <source>
        <dbReference type="Pfam" id="PF13472"/>
    </source>
</evidence>
<accession>A0ABY4CHM1</accession>
<organism evidence="2 3">
    <name type="scientific">Fodinisporobacter ferrooxydans</name>
    <dbReference type="NCBI Taxonomy" id="2901836"/>
    <lineage>
        <taxon>Bacteria</taxon>
        <taxon>Bacillati</taxon>
        <taxon>Bacillota</taxon>
        <taxon>Bacilli</taxon>
        <taxon>Bacillales</taxon>
        <taxon>Alicyclobacillaceae</taxon>
        <taxon>Fodinisporobacter</taxon>
    </lineage>
</organism>
<keyword evidence="3" id="KW-1185">Reference proteome</keyword>
<dbReference type="Gene3D" id="3.40.50.1110">
    <property type="entry name" value="SGNH hydrolase"/>
    <property type="match status" value="1"/>
</dbReference>
<dbReference type="InterPro" id="IPR036514">
    <property type="entry name" value="SGNH_hydro_sf"/>
</dbReference>
<proteinExistence type="predicted"/>
<dbReference type="RefSeq" id="WP_347435572.1">
    <property type="nucleotide sequence ID" value="NZ_CP089291.1"/>
</dbReference>
<dbReference type="SUPFAM" id="SSF52266">
    <property type="entry name" value="SGNH hydrolase"/>
    <property type="match status" value="1"/>
</dbReference>
<evidence type="ECO:0000313" key="3">
    <source>
        <dbReference type="Proteomes" id="UP000830167"/>
    </source>
</evidence>
<dbReference type="Proteomes" id="UP000830167">
    <property type="component" value="Chromosome"/>
</dbReference>
<name>A0ABY4CHM1_9BACL</name>
<reference evidence="2" key="1">
    <citation type="submission" date="2021-12" db="EMBL/GenBank/DDBJ databases">
        <title>Alicyclobacillaceae gen. nov., sp. nov., isolated from chalcocite enrichment system.</title>
        <authorList>
            <person name="Jiang Z."/>
        </authorList>
    </citation>
    <scope>NUCLEOTIDE SEQUENCE</scope>
    <source>
        <strain evidence="2">MYW30-H2</strain>
    </source>
</reference>
<sequence length="269" mass="29085">MKGRDLKWFGIGCLAVCCTVLLAAGTGLALSRSALPHRSALTTQPKQLQKQVQTSRTILHGPIRIFAMGDSLSRGYGDETGLGYIGDLQQALEKKGLQTTVDNIAVDGFVSDQLVHQIKDPAIQKQVAAAKIITFSIGGNDLVRNVANFTIPTIEQTKASEEHYLKNLNTILQTVRANNSQAPILMVGLYNPFLQLQGGAAGTAVVEDWNGRTSTLLRSYTNTYLVPTLDIFAANGDKFLYADHFHPNAAGYQAIAARMLQDLSSLLPS</sequence>
<dbReference type="InterPro" id="IPR013830">
    <property type="entry name" value="SGNH_hydro"/>
</dbReference>
<protein>
    <submittedName>
        <fullName evidence="2">GDSL-type esterase/lipase family protein</fullName>
    </submittedName>
</protein>
<dbReference type="InterPro" id="IPR051532">
    <property type="entry name" value="Ester_Hydrolysis_Enzymes"/>
</dbReference>
<feature type="domain" description="SGNH hydrolase-type esterase" evidence="1">
    <location>
        <begin position="67"/>
        <end position="254"/>
    </location>
</feature>
<dbReference type="Pfam" id="PF13472">
    <property type="entry name" value="Lipase_GDSL_2"/>
    <property type="match status" value="1"/>
</dbReference>
<gene>
    <name evidence="2" type="ORF">LSG31_13180</name>
</gene>
<evidence type="ECO:0000313" key="2">
    <source>
        <dbReference type="EMBL" id="UOF88891.1"/>
    </source>
</evidence>
<dbReference type="EMBL" id="CP089291">
    <property type="protein sequence ID" value="UOF88891.1"/>
    <property type="molecule type" value="Genomic_DNA"/>
</dbReference>
<dbReference type="PANTHER" id="PTHR30383">
    <property type="entry name" value="THIOESTERASE 1/PROTEASE 1/LYSOPHOSPHOLIPASE L1"/>
    <property type="match status" value="1"/>
</dbReference>
<dbReference type="PANTHER" id="PTHR30383:SF27">
    <property type="entry name" value="SPORE GERMINATION LIPASE LIPC"/>
    <property type="match status" value="1"/>
</dbReference>